<evidence type="ECO:0000313" key="3">
    <source>
        <dbReference type="Proteomes" id="UP000660265"/>
    </source>
</evidence>
<dbReference type="PANTHER" id="PTHR42305:SF1">
    <property type="entry name" value="MEMBRANE PROTEIN RV1733C-RELATED"/>
    <property type="match status" value="1"/>
</dbReference>
<keyword evidence="1" id="KW-0812">Transmembrane</keyword>
<organism evidence="2 3">
    <name type="scientific">Streptomyces camponoticapitis</name>
    <dbReference type="NCBI Taxonomy" id="1616125"/>
    <lineage>
        <taxon>Bacteria</taxon>
        <taxon>Bacillati</taxon>
        <taxon>Actinomycetota</taxon>
        <taxon>Actinomycetes</taxon>
        <taxon>Kitasatosporales</taxon>
        <taxon>Streptomycetaceae</taxon>
        <taxon>Streptomyces</taxon>
    </lineage>
</organism>
<dbReference type="InterPro" id="IPR039708">
    <property type="entry name" value="MT1774/Rv1733c-like"/>
</dbReference>
<accession>A0ABQ2E042</accession>
<reference evidence="3" key="1">
    <citation type="journal article" date="2019" name="Int. J. Syst. Evol. Microbiol.">
        <title>The Global Catalogue of Microorganisms (GCM) 10K type strain sequencing project: providing services to taxonomists for standard genome sequencing and annotation.</title>
        <authorList>
            <consortium name="The Broad Institute Genomics Platform"/>
            <consortium name="The Broad Institute Genome Sequencing Center for Infectious Disease"/>
            <person name="Wu L."/>
            <person name="Ma J."/>
        </authorList>
    </citation>
    <scope>NUCLEOTIDE SEQUENCE [LARGE SCALE GENOMIC DNA]</scope>
    <source>
        <strain evidence="3">CGMCC 4.7275</strain>
    </source>
</reference>
<name>A0ABQ2E042_9ACTN</name>
<dbReference type="RefSeq" id="WP_189105669.1">
    <property type="nucleotide sequence ID" value="NZ_BMMV01000002.1"/>
</dbReference>
<comment type="caution">
    <text evidence="2">The sequence shown here is derived from an EMBL/GenBank/DDBJ whole genome shotgun (WGS) entry which is preliminary data.</text>
</comment>
<evidence type="ECO:0008006" key="4">
    <source>
        <dbReference type="Google" id="ProtNLM"/>
    </source>
</evidence>
<gene>
    <name evidence="2" type="ORF">GCM10011583_05730</name>
</gene>
<dbReference type="Proteomes" id="UP000660265">
    <property type="component" value="Unassembled WGS sequence"/>
</dbReference>
<protein>
    <recommendedName>
        <fullName evidence="4">Integral membrane protein</fullName>
    </recommendedName>
</protein>
<dbReference type="PANTHER" id="PTHR42305">
    <property type="entry name" value="MEMBRANE PROTEIN RV1733C-RELATED"/>
    <property type="match status" value="1"/>
</dbReference>
<dbReference type="EMBL" id="BMMV01000002">
    <property type="protein sequence ID" value="GGJ77237.1"/>
    <property type="molecule type" value="Genomic_DNA"/>
</dbReference>
<sequence length="202" mass="22075">MRAVVGLRRWRHNPLRRKTDLVEAWVALGALLLLILAVPVIGWISGSLTDGAFRRTIQAQHEERHHTRALVVRHAHAPARVTLDPETSAARDTGRPVIAKWTAPDGSRQTGVVRSAPARIRAGETFPVWTDGEGRLSKRPVDLTTARTHAVLAGLGVASLAAGLVEAGRRLIVWKLNRRRYARLDVAWAKAGPDWGRTGAGS</sequence>
<keyword evidence="3" id="KW-1185">Reference proteome</keyword>
<evidence type="ECO:0000256" key="1">
    <source>
        <dbReference type="SAM" id="Phobius"/>
    </source>
</evidence>
<proteinExistence type="predicted"/>
<evidence type="ECO:0000313" key="2">
    <source>
        <dbReference type="EMBL" id="GGJ77237.1"/>
    </source>
</evidence>
<feature type="transmembrane region" description="Helical" evidence="1">
    <location>
        <begin position="150"/>
        <end position="172"/>
    </location>
</feature>
<keyword evidence="1" id="KW-1133">Transmembrane helix</keyword>
<keyword evidence="1" id="KW-0472">Membrane</keyword>
<feature type="transmembrane region" description="Helical" evidence="1">
    <location>
        <begin position="21"/>
        <end position="44"/>
    </location>
</feature>